<evidence type="ECO:0000313" key="3">
    <source>
        <dbReference type="Proteomes" id="UP000630887"/>
    </source>
</evidence>
<dbReference type="InterPro" id="IPR043131">
    <property type="entry name" value="BCAT-like_N"/>
</dbReference>
<dbReference type="InterPro" id="IPR036038">
    <property type="entry name" value="Aminotransferase-like"/>
</dbReference>
<protein>
    <submittedName>
        <fullName evidence="2">Putative aminotransferase, class IV</fullName>
    </submittedName>
</protein>
<organism evidence="2 3">
    <name type="scientific">Catellatospora coxensis</name>
    <dbReference type="NCBI Taxonomy" id="310354"/>
    <lineage>
        <taxon>Bacteria</taxon>
        <taxon>Bacillati</taxon>
        <taxon>Actinomycetota</taxon>
        <taxon>Actinomycetes</taxon>
        <taxon>Micromonosporales</taxon>
        <taxon>Micromonosporaceae</taxon>
        <taxon>Catellatospora</taxon>
    </lineage>
</organism>
<dbReference type="Proteomes" id="UP000630887">
    <property type="component" value="Unassembled WGS sequence"/>
</dbReference>
<dbReference type="Gene3D" id="3.30.470.10">
    <property type="match status" value="1"/>
</dbReference>
<accession>A0A8J3KSF1</accession>
<sequence length="293" mass="30496">MVQPVLVVQGLGVVPADTPVLRADDLGVLRGDGVFETMHVRPDGRGGVQPWLIGEHLARMARSAARMELALPAEDALRELAAAACAQWPAEAEGALRLVCTRGAEATAATGGPVTCFATVNPIGAATLAARRDGITVTTISLGYPADARTSAPWLLGGVKSLSYAINMASQRWALAQGADDALWVSADGYVLEGPTSTLVWLSGDTLYTVPVETTGILPGTTARHLLDNAGDLGWTAAERMVTPAELAAADGVWLLSSVRGVAELRAIDGATQPSSAHTEKLRAYLGFTNLGY</sequence>
<keyword evidence="2" id="KW-0032">Aminotransferase</keyword>
<dbReference type="InterPro" id="IPR050571">
    <property type="entry name" value="Class-IV_PLP-Dep_Aminotrnsfr"/>
</dbReference>
<evidence type="ECO:0000313" key="2">
    <source>
        <dbReference type="EMBL" id="GIG05302.1"/>
    </source>
</evidence>
<dbReference type="InterPro" id="IPR043132">
    <property type="entry name" value="BCAT-like_C"/>
</dbReference>
<dbReference type="Gene3D" id="3.20.10.10">
    <property type="entry name" value="D-amino Acid Aminotransferase, subunit A, domain 2"/>
    <property type="match status" value="1"/>
</dbReference>
<dbReference type="GO" id="GO:0008483">
    <property type="term" value="F:transaminase activity"/>
    <property type="evidence" value="ECO:0007669"/>
    <property type="project" value="UniProtKB-KW"/>
</dbReference>
<dbReference type="RefSeq" id="WP_239167260.1">
    <property type="nucleotide sequence ID" value="NZ_BAAALC010000072.1"/>
</dbReference>
<keyword evidence="3" id="KW-1185">Reference proteome</keyword>
<dbReference type="PANTHER" id="PTHR42743:SF11">
    <property type="entry name" value="AMINODEOXYCHORISMATE LYASE"/>
    <property type="match status" value="1"/>
</dbReference>
<dbReference type="EMBL" id="BONI01000013">
    <property type="protein sequence ID" value="GIG05302.1"/>
    <property type="molecule type" value="Genomic_DNA"/>
</dbReference>
<proteinExistence type="inferred from homology"/>
<comment type="similarity">
    <text evidence="1">Belongs to the class-IV pyridoxal-phosphate-dependent aminotransferase family.</text>
</comment>
<dbReference type="GO" id="GO:0046394">
    <property type="term" value="P:carboxylic acid biosynthetic process"/>
    <property type="evidence" value="ECO:0007669"/>
    <property type="project" value="UniProtKB-ARBA"/>
</dbReference>
<gene>
    <name evidence="2" type="ORF">Cco03nite_20020</name>
</gene>
<dbReference type="GO" id="GO:0005829">
    <property type="term" value="C:cytosol"/>
    <property type="evidence" value="ECO:0007669"/>
    <property type="project" value="TreeGrafter"/>
</dbReference>
<reference evidence="2 3" key="1">
    <citation type="submission" date="2021-01" db="EMBL/GenBank/DDBJ databases">
        <title>Whole genome shotgun sequence of Catellatospora coxensis NBRC 107359.</title>
        <authorList>
            <person name="Komaki H."/>
            <person name="Tamura T."/>
        </authorList>
    </citation>
    <scope>NUCLEOTIDE SEQUENCE [LARGE SCALE GENOMIC DNA]</scope>
    <source>
        <strain evidence="2 3">NBRC 107359</strain>
    </source>
</reference>
<name>A0A8J3KSF1_9ACTN</name>
<dbReference type="SUPFAM" id="SSF56752">
    <property type="entry name" value="D-aminoacid aminotransferase-like PLP-dependent enzymes"/>
    <property type="match status" value="1"/>
</dbReference>
<comment type="caution">
    <text evidence="2">The sequence shown here is derived from an EMBL/GenBank/DDBJ whole genome shotgun (WGS) entry which is preliminary data.</text>
</comment>
<dbReference type="InterPro" id="IPR001544">
    <property type="entry name" value="Aminotrans_IV"/>
</dbReference>
<dbReference type="AlphaFoldDB" id="A0A8J3KSF1"/>
<dbReference type="Pfam" id="PF01063">
    <property type="entry name" value="Aminotran_4"/>
    <property type="match status" value="1"/>
</dbReference>
<keyword evidence="2" id="KW-0808">Transferase</keyword>
<dbReference type="PANTHER" id="PTHR42743">
    <property type="entry name" value="AMINO-ACID AMINOTRANSFERASE"/>
    <property type="match status" value="1"/>
</dbReference>
<evidence type="ECO:0000256" key="1">
    <source>
        <dbReference type="ARBA" id="ARBA00009320"/>
    </source>
</evidence>